<gene>
    <name evidence="2" type="ORF">PENNAL_c0148G05309</name>
</gene>
<evidence type="ECO:0000313" key="2">
    <source>
        <dbReference type="EMBL" id="OQE68670.1"/>
    </source>
</evidence>
<evidence type="ECO:0000313" key="3">
    <source>
        <dbReference type="Proteomes" id="UP000191691"/>
    </source>
</evidence>
<feature type="region of interest" description="Disordered" evidence="1">
    <location>
        <begin position="41"/>
        <end position="75"/>
    </location>
</feature>
<sequence length="148" mass="16088">MAQQKLLYESIRPVQNDGPIVASRPPALLGSIITRTMLEGTSGTLREPDPGIQVPRHGESSSESGICAIGGSARHPERQHHFARGLWNGADRYHPSARKVYATKMMMVFRGVRAQLQNQPCGHGRRHIQAVRPGGNCGQDDGGKFTAP</sequence>
<keyword evidence="3" id="KW-1185">Reference proteome</keyword>
<evidence type="ECO:0000256" key="1">
    <source>
        <dbReference type="SAM" id="MobiDB-lite"/>
    </source>
</evidence>
<reference evidence="3" key="1">
    <citation type="journal article" date="2017" name="Nat. Microbiol.">
        <title>Global analysis of biosynthetic gene clusters reveals vast potential of secondary metabolite production in Penicillium species.</title>
        <authorList>
            <person name="Nielsen J.C."/>
            <person name="Grijseels S."/>
            <person name="Prigent S."/>
            <person name="Ji B."/>
            <person name="Dainat J."/>
            <person name="Nielsen K.F."/>
            <person name="Frisvad J.C."/>
            <person name="Workman M."/>
            <person name="Nielsen J."/>
        </authorList>
    </citation>
    <scope>NUCLEOTIDE SEQUENCE [LARGE SCALE GENOMIC DNA]</scope>
    <source>
        <strain evidence="3">IBT 13039</strain>
    </source>
</reference>
<protein>
    <submittedName>
        <fullName evidence="2">Uncharacterized protein</fullName>
    </submittedName>
</protein>
<dbReference type="Proteomes" id="UP000191691">
    <property type="component" value="Unassembled WGS sequence"/>
</dbReference>
<comment type="caution">
    <text evidence="2">The sequence shown here is derived from an EMBL/GenBank/DDBJ whole genome shotgun (WGS) entry which is preliminary data.</text>
</comment>
<proteinExistence type="predicted"/>
<dbReference type="AlphaFoldDB" id="A0A1V6X0L5"/>
<organism evidence="2 3">
    <name type="scientific">Penicillium nalgiovense</name>
    <dbReference type="NCBI Taxonomy" id="60175"/>
    <lineage>
        <taxon>Eukaryota</taxon>
        <taxon>Fungi</taxon>
        <taxon>Dikarya</taxon>
        <taxon>Ascomycota</taxon>
        <taxon>Pezizomycotina</taxon>
        <taxon>Eurotiomycetes</taxon>
        <taxon>Eurotiomycetidae</taxon>
        <taxon>Eurotiales</taxon>
        <taxon>Aspergillaceae</taxon>
        <taxon>Penicillium</taxon>
    </lineage>
</organism>
<accession>A0A1V6X0L5</accession>
<name>A0A1V6X0L5_PENNA</name>
<dbReference type="EMBL" id="MOOB01000148">
    <property type="protein sequence ID" value="OQE68670.1"/>
    <property type="molecule type" value="Genomic_DNA"/>
</dbReference>